<keyword evidence="5" id="KW-0812">Transmembrane</keyword>
<dbReference type="Pfam" id="PF00989">
    <property type="entry name" value="PAS"/>
    <property type="match status" value="1"/>
</dbReference>
<dbReference type="InterPro" id="IPR000700">
    <property type="entry name" value="PAS-assoc_C"/>
</dbReference>
<dbReference type="PROSITE" id="PS50011">
    <property type="entry name" value="PROTEIN_KINASE_DOM"/>
    <property type="match status" value="1"/>
</dbReference>
<dbReference type="Pfam" id="PF02518">
    <property type="entry name" value="HATPase_c"/>
    <property type="match status" value="1"/>
</dbReference>
<dbReference type="PANTHER" id="PTHR43642">
    <property type="entry name" value="HYBRID SIGNAL TRANSDUCTION HISTIDINE KINASE G"/>
    <property type="match status" value="1"/>
</dbReference>
<dbReference type="GO" id="GO:0006355">
    <property type="term" value="P:regulation of DNA-templated transcription"/>
    <property type="evidence" value="ECO:0007669"/>
    <property type="project" value="InterPro"/>
</dbReference>
<name>A0A2P6N6U6_9EUKA</name>
<dbReference type="GO" id="GO:0000155">
    <property type="term" value="F:phosphorelay sensor kinase activity"/>
    <property type="evidence" value="ECO:0007669"/>
    <property type="project" value="InterPro"/>
</dbReference>
<dbReference type="SUPFAM" id="SSF55781">
    <property type="entry name" value="GAF domain-like"/>
    <property type="match status" value="2"/>
</dbReference>
<dbReference type="InterPro" id="IPR029016">
    <property type="entry name" value="GAF-like_dom_sf"/>
</dbReference>
<dbReference type="InterPro" id="IPR035965">
    <property type="entry name" value="PAS-like_dom_sf"/>
</dbReference>
<evidence type="ECO:0000256" key="4">
    <source>
        <dbReference type="PROSITE-ProRule" id="PRU00169"/>
    </source>
</evidence>
<dbReference type="CDD" id="cd16922">
    <property type="entry name" value="HATPase_EvgS-ArcB-TorS-like"/>
    <property type="match status" value="1"/>
</dbReference>
<accession>A0A2P6N6U6</accession>
<dbReference type="Pfam" id="PF13191">
    <property type="entry name" value="AAA_16"/>
    <property type="match status" value="1"/>
</dbReference>
<dbReference type="PROSITE" id="PS50113">
    <property type="entry name" value="PAC"/>
    <property type="match status" value="1"/>
</dbReference>
<evidence type="ECO:0000256" key="1">
    <source>
        <dbReference type="ARBA" id="ARBA00022553"/>
    </source>
</evidence>
<dbReference type="PANTHER" id="PTHR43642:SF1">
    <property type="entry name" value="HYBRID SIGNAL TRANSDUCTION HISTIDINE KINASE G"/>
    <property type="match status" value="1"/>
</dbReference>
<evidence type="ECO:0000256" key="3">
    <source>
        <dbReference type="ARBA" id="ARBA00022777"/>
    </source>
</evidence>
<dbReference type="PROSITE" id="PS50112">
    <property type="entry name" value="PAS"/>
    <property type="match status" value="1"/>
</dbReference>
<dbReference type="CDD" id="cd14014">
    <property type="entry name" value="STKc_PknB_like"/>
    <property type="match status" value="1"/>
</dbReference>
<dbReference type="InterPro" id="IPR041664">
    <property type="entry name" value="AAA_16"/>
</dbReference>
<gene>
    <name evidence="11" type="ORF">PROFUN_10557</name>
</gene>
<dbReference type="InterPro" id="IPR036890">
    <property type="entry name" value="HATPase_C_sf"/>
</dbReference>
<dbReference type="SUPFAM" id="SSF47384">
    <property type="entry name" value="Homodimeric domain of signal transducing histidine kinase"/>
    <property type="match status" value="1"/>
</dbReference>
<feature type="domain" description="Protein kinase" evidence="6">
    <location>
        <begin position="101"/>
        <end position="367"/>
    </location>
</feature>
<dbReference type="InterPro" id="IPR011006">
    <property type="entry name" value="CheY-like_superfamily"/>
</dbReference>
<evidence type="ECO:0000256" key="2">
    <source>
        <dbReference type="ARBA" id="ARBA00022679"/>
    </source>
</evidence>
<evidence type="ECO:0000259" key="6">
    <source>
        <dbReference type="PROSITE" id="PS50011"/>
    </source>
</evidence>
<dbReference type="SMART" id="SM00065">
    <property type="entry name" value="GAF"/>
    <property type="match status" value="2"/>
</dbReference>
<keyword evidence="3" id="KW-0418">Kinase</keyword>
<feature type="modified residue" description="4-aspartylphosphate" evidence="4">
    <location>
        <position position="1930"/>
    </location>
</feature>
<dbReference type="OrthoDB" id="19417at2759"/>
<dbReference type="Proteomes" id="UP000241769">
    <property type="component" value="Unassembled WGS sequence"/>
</dbReference>
<dbReference type="InterPro" id="IPR011009">
    <property type="entry name" value="Kinase-like_dom_sf"/>
</dbReference>
<dbReference type="InterPro" id="IPR005467">
    <property type="entry name" value="His_kinase_dom"/>
</dbReference>
<dbReference type="PROSITE" id="PS50109">
    <property type="entry name" value="HIS_KIN"/>
    <property type="match status" value="1"/>
</dbReference>
<dbReference type="Pfam" id="PF01590">
    <property type="entry name" value="GAF"/>
    <property type="match status" value="2"/>
</dbReference>
<dbReference type="InterPro" id="IPR013767">
    <property type="entry name" value="PAS_fold"/>
</dbReference>
<dbReference type="InterPro" id="IPR001789">
    <property type="entry name" value="Sig_transdc_resp-reg_receiver"/>
</dbReference>
<dbReference type="SMART" id="SM00388">
    <property type="entry name" value="HisKA"/>
    <property type="match status" value="1"/>
</dbReference>
<dbReference type="InterPro" id="IPR053159">
    <property type="entry name" value="Hybrid_Histidine_Kinase"/>
</dbReference>
<dbReference type="Gene3D" id="3.40.50.2300">
    <property type="match status" value="1"/>
</dbReference>
<evidence type="ECO:0000259" key="10">
    <source>
        <dbReference type="PROSITE" id="PS50113"/>
    </source>
</evidence>
<comment type="caution">
    <text evidence="11">The sequence shown here is derived from an EMBL/GenBank/DDBJ whole genome shotgun (WGS) entry which is preliminary data.</text>
</comment>
<dbReference type="CDD" id="cd00130">
    <property type="entry name" value="PAS"/>
    <property type="match status" value="1"/>
</dbReference>
<dbReference type="SUPFAM" id="SSF55785">
    <property type="entry name" value="PYP-like sensor domain (PAS domain)"/>
    <property type="match status" value="1"/>
</dbReference>
<dbReference type="CDD" id="cd17546">
    <property type="entry name" value="REC_hyHK_CKI1_RcsC-like"/>
    <property type="match status" value="1"/>
</dbReference>
<dbReference type="Gene3D" id="3.30.450.20">
    <property type="entry name" value="PAS domain"/>
    <property type="match status" value="1"/>
</dbReference>
<feature type="transmembrane region" description="Helical" evidence="5">
    <location>
        <begin position="2094"/>
        <end position="2113"/>
    </location>
</feature>
<feature type="domain" description="Response regulatory" evidence="8">
    <location>
        <begin position="1875"/>
        <end position="2001"/>
    </location>
</feature>
<evidence type="ECO:0000259" key="9">
    <source>
        <dbReference type="PROSITE" id="PS50112"/>
    </source>
</evidence>
<dbReference type="Pfam" id="PF00072">
    <property type="entry name" value="Response_reg"/>
    <property type="match status" value="1"/>
</dbReference>
<keyword evidence="2" id="KW-0808">Transferase</keyword>
<evidence type="ECO:0000259" key="7">
    <source>
        <dbReference type="PROSITE" id="PS50109"/>
    </source>
</evidence>
<dbReference type="InterPro" id="IPR027417">
    <property type="entry name" value="P-loop_NTPase"/>
</dbReference>
<dbReference type="STRING" id="1890364.A0A2P6N6U6"/>
<dbReference type="Gene3D" id="3.30.450.40">
    <property type="match status" value="2"/>
</dbReference>
<dbReference type="PROSITE" id="PS50110">
    <property type="entry name" value="RESPONSE_REGULATORY"/>
    <property type="match status" value="1"/>
</dbReference>
<dbReference type="CDD" id="cd00082">
    <property type="entry name" value="HisKA"/>
    <property type="match status" value="1"/>
</dbReference>
<feature type="domain" description="PAS" evidence="9">
    <location>
        <begin position="2295"/>
        <end position="2335"/>
    </location>
</feature>
<dbReference type="PRINTS" id="PR00344">
    <property type="entry name" value="BCTRLSENSOR"/>
</dbReference>
<proteinExistence type="predicted"/>
<evidence type="ECO:0000256" key="5">
    <source>
        <dbReference type="SAM" id="Phobius"/>
    </source>
</evidence>
<reference evidence="11 12" key="1">
    <citation type="journal article" date="2018" name="Genome Biol. Evol.">
        <title>Multiple Roots of Fruiting Body Formation in Amoebozoa.</title>
        <authorList>
            <person name="Hillmann F."/>
            <person name="Forbes G."/>
            <person name="Novohradska S."/>
            <person name="Ferling I."/>
            <person name="Riege K."/>
            <person name="Groth M."/>
            <person name="Westermann M."/>
            <person name="Marz M."/>
            <person name="Spaller T."/>
            <person name="Winckler T."/>
            <person name="Schaap P."/>
            <person name="Glockner G."/>
        </authorList>
    </citation>
    <scope>NUCLEOTIDE SEQUENCE [LARGE SCALE GENOMIC DNA]</scope>
    <source>
        <strain evidence="11 12">Jena</strain>
    </source>
</reference>
<feature type="domain" description="PAC" evidence="10">
    <location>
        <begin position="2369"/>
        <end position="2421"/>
    </location>
</feature>
<dbReference type="SMART" id="SM00448">
    <property type="entry name" value="REC"/>
    <property type="match status" value="1"/>
</dbReference>
<sequence>MKRDFVIISNIELEMSETFPFTKTVPLYHAGLTHQLLLTSQNVYNSWWMLFIWAENLRLLGRNSRYEPTSHAQSLTRMGSMNIPICLQHEYHGIEGLQLRLETDRARNGGDEPIVYRGVDSEGTRYIGHLYTNKKIARRFYKELEVCKMLDGPYIARMRSQYIITYVPLNLMFSIDIVKGPLSLDHIYNFAINSCRALGRIHDAGIILRSLSPANILFCRNTGRLLLTGLGEAALLQKQHRSTVSPQAGTKHCLWSSPEQTGRMVIDVLPIRSLTFSLQNRDVDYRTDYYSLGAVLYWLLCGRPPFTISECGDALKVMYNHTSIPPIPPSARDVRVPQPISQIVLKLLQKSADDRYQSTHGIIQDILYVQGHPNEIDFTPGGQDVDSIFRIHQKLYGREEQTERLMKAYDDVAEGRLACQLLFVRGYSGIGKTSLIRELHRPIIRNHGLFTSGKIDQFTRGIPYGSIVQCFQRLVKSILTEPEHRVEKWRETLQKAVGERGQVVIDVIPEVSLIIGPQPAVPVMGSQETEERFKQVMLEFVGAFATAEHPLVIFLDDLQWADLPTMGLLKALCSSSITHLLLIGAYRDNEVDNAHPLSMMLKTLTNVRIENIILSPLSIHHTCQLIADSTKSSVESVRGLGDIVQKKTMGNPFFVGMFLTNLYLDNLLYFKSDDGRWLWNLPKIQEVTVTDNVGDVMSRRIRDLKGKTRAVLSLAAIIGNRFDLNLLSNLFGEDIYNTAKALWPTLQEGLILLYGEEISMVSTTPQLQGDVKNLHFSFLHDQVQKAASLITEAEQRKAVHLKIGILLMSQGNDQLFETLGHFLAAEELLYKYRDITMVARIFLEGSTRAKSSSAYGSAVQYSETALNMLGENSWNDQYRLMLDLSLLLVESQYCIGNFAEAEKHYAPLLERCRTVADKSSVLSIQVQQFETQARFLDVLRVIRSCLQLHSIEIPDPMDSPQILHDGMMAERKRTVELFPEYSTKKERKEMIDESLLACARLLSCAWSPAYCWGNEAFMAMLCALAANFCMTHGDSEHTGLIFANLSFAWPDFRLGYRFGCYAHEISARYPNKATKARIDYAIDCGARNWYHPLSTTIPEFERLFMELVQLGDIPFACYDAHIIVSHRFIAGINIEECMKAWKRVEPFLRARNDFATMYTIGTSWTAFWHAKAEPITEIEIERNFAQIRNARGAYYCGHLQTLFWSHDHQWERVIPLLERAIDHRFSCHGHWNSQEFVFVVAMLHMASIREGALTGKLGQALRASEREKVWRERIREAFDNFTVLSETCPANAEHKMMLLRAEKSRMDGNDMEALQYYEKAKSSAHKYGFTQYECISNELAGRMMMEKGINYVGDLYIREAYVRWKEYGSLTKTQQLMSQFGKSLIGVNHLLPRHLSELSDEDSSMGIRSQEDLNLILTACETVSTDRGLEHYLEELMKLTLEGCNAQYGSLLLVNPQDSTELLIAAYGTTQEMKVYASGGEPLREDVIHGTNIVRYVARAAETVFIEDVVAHDDPLIDNQFRATGVRSVLCMPILRSSDCVGVFYLENSMISHAFTGSRKRSAVVIATQMISRIDDSRFSLLVESEKRHRELSSELSIVKRRLESFISTLCHELRNPLNGIFGCKQLMSSLIDHMRDQAQNAEVTGEEVHRNIVDLEDMVNTLSISADHLKDIVDTVLNVSKLNEDKVELQQQSYEVREVMHRVRVMFKSQIPTRVKLVVESPDLSRKLIGDPHRLAQILINFLSNACKFTSDGTITLCYRHESMGNNMTRVVIEVKDTGMGMTEEETSKIFSNFVQANKTIFGRFGGSGLGLSISKQLIELMGGKVTVTSKPGVGTTFHFYIICRNYEEETPKDDVSSEPSSKRRKIDSQQHVRLLIVEDDVINQKILTKMLSSHHYYDVEVVNNGAKAVDRFIATHKAGSTYHAIIMDSEMPVMGGQEATRRIRDFEESTGSEKRTRIIGVSANSLPVHRQQAMDNGMDQYITKPYQWADLLTAIEPVHIMASSKVLVTFLRIFPNSRAVCPALASTLRFTHFYEHETCSRTVTAAAINMQIIRGSGWCPCIWITNFFVVHIPVVGREVIHSQCTLNRKNRIIVLFLSPSYYTLLLLYFIYTSMPASVVRSSATILIKPPKPDNELGRLEALHNLKILDTEPEAVFDAITQMVQRHLDVPIDLISLVDSERQWFKSCNGLSVPGTSRDVAFCAYSILSADVFIVPNAEEDDRFKHNPLVTGGFAIGTLCVIDRKPRILPKESIAFLKDCASIVVQAMELREKNLKTEMQLLGEKTNLAIALRDRERLRHIIDAFNEGFIMWNTSHEVVMVNKAFSDITGITAERARTYHGIDVFSCIQTEQKTLRQLRRCLIDGTSDTFELVSQRMDGSFYWNRLCVQPVLNEKGSVVNYFGTFLDQSMQKATQIQLSRIKE</sequence>
<dbReference type="InterPro" id="IPR004358">
    <property type="entry name" value="Sig_transdc_His_kin-like_C"/>
</dbReference>
<keyword evidence="1 4" id="KW-0597">Phosphoprotein</keyword>
<dbReference type="SMART" id="SM00387">
    <property type="entry name" value="HATPase_c"/>
    <property type="match status" value="1"/>
</dbReference>
<dbReference type="SUPFAM" id="SSF52172">
    <property type="entry name" value="CheY-like"/>
    <property type="match status" value="1"/>
</dbReference>
<dbReference type="FunFam" id="3.30.565.10:FF:000010">
    <property type="entry name" value="Sensor histidine kinase RcsC"/>
    <property type="match status" value="1"/>
</dbReference>
<dbReference type="SUPFAM" id="SSF55874">
    <property type="entry name" value="ATPase domain of HSP90 chaperone/DNA topoisomerase II/histidine kinase"/>
    <property type="match status" value="1"/>
</dbReference>
<keyword evidence="5" id="KW-1133">Transmembrane helix</keyword>
<dbReference type="InterPro" id="IPR003594">
    <property type="entry name" value="HATPase_dom"/>
</dbReference>
<dbReference type="InterPro" id="IPR000014">
    <property type="entry name" value="PAS"/>
</dbReference>
<feature type="domain" description="Histidine kinase" evidence="7">
    <location>
        <begin position="1609"/>
        <end position="1847"/>
    </location>
</feature>
<dbReference type="Gene3D" id="3.30.565.10">
    <property type="entry name" value="Histidine kinase-like ATPase, C-terminal domain"/>
    <property type="match status" value="1"/>
</dbReference>
<dbReference type="Pfam" id="PF00069">
    <property type="entry name" value="Pkinase"/>
    <property type="match status" value="1"/>
</dbReference>
<dbReference type="Pfam" id="PF00512">
    <property type="entry name" value="HisKA"/>
    <property type="match status" value="1"/>
</dbReference>
<dbReference type="SMART" id="SM00220">
    <property type="entry name" value="S_TKc"/>
    <property type="match status" value="1"/>
</dbReference>
<dbReference type="InParanoid" id="A0A2P6N6U6"/>
<dbReference type="EMBL" id="MDYQ01000176">
    <property type="protein sequence ID" value="PRP79657.1"/>
    <property type="molecule type" value="Genomic_DNA"/>
</dbReference>
<organism evidence="11 12">
    <name type="scientific">Planoprotostelium fungivorum</name>
    <dbReference type="NCBI Taxonomy" id="1890364"/>
    <lineage>
        <taxon>Eukaryota</taxon>
        <taxon>Amoebozoa</taxon>
        <taxon>Evosea</taxon>
        <taxon>Variosea</taxon>
        <taxon>Cavosteliida</taxon>
        <taxon>Cavosteliaceae</taxon>
        <taxon>Planoprotostelium</taxon>
    </lineage>
</organism>
<dbReference type="InterPro" id="IPR003018">
    <property type="entry name" value="GAF"/>
</dbReference>
<keyword evidence="5" id="KW-0472">Membrane</keyword>
<dbReference type="GO" id="GO:0005524">
    <property type="term" value="F:ATP binding"/>
    <property type="evidence" value="ECO:0007669"/>
    <property type="project" value="InterPro"/>
</dbReference>
<dbReference type="SUPFAM" id="SSF56112">
    <property type="entry name" value="Protein kinase-like (PK-like)"/>
    <property type="match status" value="1"/>
</dbReference>
<dbReference type="Gene3D" id="1.10.287.130">
    <property type="match status" value="1"/>
</dbReference>
<dbReference type="Gene3D" id="3.40.50.300">
    <property type="entry name" value="P-loop containing nucleotide triphosphate hydrolases"/>
    <property type="match status" value="1"/>
</dbReference>
<dbReference type="SUPFAM" id="SSF52540">
    <property type="entry name" value="P-loop containing nucleoside triphosphate hydrolases"/>
    <property type="match status" value="1"/>
</dbReference>
<dbReference type="InterPro" id="IPR000719">
    <property type="entry name" value="Prot_kinase_dom"/>
</dbReference>
<dbReference type="Gene3D" id="1.10.510.10">
    <property type="entry name" value="Transferase(Phosphotransferase) domain 1"/>
    <property type="match status" value="1"/>
</dbReference>
<dbReference type="NCBIfam" id="TIGR00229">
    <property type="entry name" value="sensory_box"/>
    <property type="match status" value="1"/>
</dbReference>
<dbReference type="InterPro" id="IPR036097">
    <property type="entry name" value="HisK_dim/P_sf"/>
</dbReference>
<dbReference type="InterPro" id="IPR003661">
    <property type="entry name" value="HisK_dim/P_dom"/>
</dbReference>
<evidence type="ECO:0000313" key="11">
    <source>
        <dbReference type="EMBL" id="PRP79657.1"/>
    </source>
</evidence>
<evidence type="ECO:0000259" key="8">
    <source>
        <dbReference type="PROSITE" id="PS50110"/>
    </source>
</evidence>
<protein>
    <submittedName>
        <fullName evidence="11">Putative ATPase</fullName>
    </submittedName>
</protein>
<keyword evidence="12" id="KW-1185">Reference proteome</keyword>
<evidence type="ECO:0000313" key="12">
    <source>
        <dbReference type="Proteomes" id="UP000241769"/>
    </source>
</evidence>